<dbReference type="InterPro" id="IPR000688">
    <property type="entry name" value="HypA/HybF"/>
</dbReference>
<feature type="binding site" evidence="4">
    <location>
        <position position="76"/>
    </location>
    <ligand>
        <name>Zn(2+)</name>
        <dbReference type="ChEBI" id="CHEBI:29105"/>
    </ligand>
</feature>
<organism evidence="5 6">
    <name type="scientific">Aminipila terrae</name>
    <dbReference type="NCBI Taxonomy" id="2697030"/>
    <lineage>
        <taxon>Bacteria</taxon>
        <taxon>Bacillati</taxon>
        <taxon>Bacillota</taxon>
        <taxon>Clostridia</taxon>
        <taxon>Peptostreptococcales</taxon>
        <taxon>Anaerovoracaceae</taxon>
        <taxon>Aminipila</taxon>
    </lineage>
</organism>
<evidence type="ECO:0000313" key="6">
    <source>
        <dbReference type="Proteomes" id="UP000463883"/>
    </source>
</evidence>
<evidence type="ECO:0000256" key="4">
    <source>
        <dbReference type="HAMAP-Rule" id="MF_00213"/>
    </source>
</evidence>
<dbReference type="Proteomes" id="UP000463883">
    <property type="component" value="Chromosome"/>
</dbReference>
<dbReference type="GO" id="GO:0016151">
    <property type="term" value="F:nickel cation binding"/>
    <property type="evidence" value="ECO:0007669"/>
    <property type="project" value="UniProtKB-UniRule"/>
</dbReference>
<keyword evidence="6" id="KW-1185">Reference proteome</keyword>
<dbReference type="GO" id="GO:0008270">
    <property type="term" value="F:zinc ion binding"/>
    <property type="evidence" value="ECO:0007669"/>
    <property type="project" value="UniProtKB-UniRule"/>
</dbReference>
<evidence type="ECO:0000313" key="5">
    <source>
        <dbReference type="EMBL" id="QHI71539.1"/>
    </source>
</evidence>
<keyword evidence="2 4" id="KW-0479">Metal-binding</keyword>
<dbReference type="PIRSF" id="PIRSF004761">
    <property type="entry name" value="Hydrgn_mat_HypA"/>
    <property type="match status" value="1"/>
</dbReference>
<name>A0A6P1MA08_9FIRM</name>
<feature type="binding site" evidence="4">
    <location>
        <position position="92"/>
    </location>
    <ligand>
        <name>Zn(2+)</name>
        <dbReference type="ChEBI" id="CHEBI:29105"/>
    </ligand>
</feature>
<evidence type="ECO:0000256" key="2">
    <source>
        <dbReference type="ARBA" id="ARBA00022723"/>
    </source>
</evidence>
<feature type="binding site" evidence="4">
    <location>
        <position position="89"/>
    </location>
    <ligand>
        <name>Zn(2+)</name>
        <dbReference type="ChEBI" id="CHEBI:29105"/>
    </ligand>
</feature>
<proteinExistence type="inferred from homology"/>
<evidence type="ECO:0000256" key="1">
    <source>
        <dbReference type="ARBA" id="ARBA00022596"/>
    </source>
</evidence>
<dbReference type="RefSeq" id="WP_162361314.1">
    <property type="nucleotide sequence ID" value="NZ_CP047591.1"/>
</dbReference>
<feature type="binding site" evidence="4">
    <location>
        <position position="2"/>
    </location>
    <ligand>
        <name>Ni(2+)</name>
        <dbReference type="ChEBI" id="CHEBI:49786"/>
    </ligand>
</feature>
<evidence type="ECO:0000256" key="3">
    <source>
        <dbReference type="ARBA" id="ARBA00022833"/>
    </source>
</evidence>
<protein>
    <recommendedName>
        <fullName evidence="4">Hydrogenase maturation factor HypA</fullName>
    </recommendedName>
</protein>
<dbReference type="PANTHER" id="PTHR34535">
    <property type="entry name" value="HYDROGENASE MATURATION FACTOR HYPA"/>
    <property type="match status" value="1"/>
</dbReference>
<dbReference type="Pfam" id="PF01155">
    <property type="entry name" value="HypA"/>
    <property type="match status" value="1"/>
</dbReference>
<keyword evidence="3 4" id="KW-0862">Zinc</keyword>
<comment type="function">
    <text evidence="4">Involved in the maturation of [NiFe] hydrogenases. Required for nickel insertion into the metal center of the hydrogenase.</text>
</comment>
<dbReference type="GO" id="GO:0051604">
    <property type="term" value="P:protein maturation"/>
    <property type="evidence" value="ECO:0007669"/>
    <property type="project" value="InterPro"/>
</dbReference>
<dbReference type="PANTHER" id="PTHR34535:SF3">
    <property type="entry name" value="HYDROGENASE MATURATION FACTOR HYPA"/>
    <property type="match status" value="1"/>
</dbReference>
<dbReference type="Gene3D" id="3.30.2320.80">
    <property type="match status" value="1"/>
</dbReference>
<keyword evidence="1 4" id="KW-0533">Nickel</keyword>
<accession>A0A6P1MA08</accession>
<gene>
    <name evidence="4" type="primary">hypA</name>
    <name evidence="5" type="ORF">Ami3637_03305</name>
</gene>
<dbReference type="EMBL" id="CP047591">
    <property type="protein sequence ID" value="QHI71539.1"/>
    <property type="molecule type" value="Genomic_DNA"/>
</dbReference>
<sequence>MHELGILIEIVKTVENFAKRNGITQIDTLILQIGELSPVVPRYIQDCYPAAIDGTLLEYTKLRIEMIPGNGICKQCSKVFNILENHKKCPKCGSNHWEILCGREFKIKEIIAC</sequence>
<reference evidence="5 6" key="1">
    <citation type="submission" date="2020-01" db="EMBL/GenBank/DDBJ databases">
        <title>Genomic analysis of Aminipila sp. CBA3637.</title>
        <authorList>
            <person name="Kim Y.B."/>
            <person name="Roh S.W."/>
        </authorList>
    </citation>
    <scope>NUCLEOTIDE SEQUENCE [LARGE SCALE GENOMIC DNA]</scope>
    <source>
        <strain evidence="5 6">CBA3637</strain>
    </source>
</reference>
<comment type="similarity">
    <text evidence="4">Belongs to the HypA/HybF family.</text>
</comment>
<feature type="binding site" evidence="4">
    <location>
        <position position="73"/>
    </location>
    <ligand>
        <name>Zn(2+)</name>
        <dbReference type="ChEBI" id="CHEBI:29105"/>
    </ligand>
</feature>
<dbReference type="AlphaFoldDB" id="A0A6P1MA08"/>
<dbReference type="KEGG" id="amic:Ami3637_03305"/>
<dbReference type="HAMAP" id="MF_00213">
    <property type="entry name" value="HypA_HybF"/>
    <property type="match status" value="1"/>
</dbReference>